<feature type="compositionally biased region" description="Basic and acidic residues" evidence="4">
    <location>
        <begin position="70"/>
        <end position="87"/>
    </location>
</feature>
<dbReference type="InterPro" id="IPR046963">
    <property type="entry name" value="VIP/GHRH-like"/>
</dbReference>
<evidence type="ECO:0000256" key="3">
    <source>
        <dbReference type="ARBA" id="ARBA00022525"/>
    </source>
</evidence>
<dbReference type="PRINTS" id="PR00275">
    <property type="entry name" value="GLUCAGON"/>
</dbReference>
<keyword evidence="7" id="KW-1185">Reference proteome</keyword>
<dbReference type="GO" id="GO:0007189">
    <property type="term" value="P:adenylate cyclase-activating G protein-coupled receptor signaling pathway"/>
    <property type="evidence" value="ECO:0007669"/>
    <property type="project" value="TreeGrafter"/>
</dbReference>
<reference evidence="6" key="2">
    <citation type="submission" date="2025-09" db="UniProtKB">
        <authorList>
            <consortium name="Ensembl"/>
        </authorList>
    </citation>
    <scope>IDENTIFICATION</scope>
</reference>
<dbReference type="GO" id="GO:0005576">
    <property type="term" value="C:extracellular region"/>
    <property type="evidence" value="ECO:0007669"/>
    <property type="project" value="UniProtKB-SubCell"/>
</dbReference>
<evidence type="ECO:0000259" key="5">
    <source>
        <dbReference type="PROSITE" id="PS00260"/>
    </source>
</evidence>
<evidence type="ECO:0000256" key="2">
    <source>
        <dbReference type="ARBA" id="ARBA00008369"/>
    </source>
</evidence>
<comment type="similarity">
    <text evidence="2">Belongs to the glucagon family.</text>
</comment>
<sequence>MLLDSGIKKAEASRSSEQKVSSVKTNVWALSPGVVVCIQRSDHRVLCVSARRVGHIKGASGGGRDASQTKQEEERKGRREREREREIISLSQSQSQPDHSQLYSPHGNSRTMSSKATLALLIYGIIMHYSIHCSPLGLSYPNLSGGSTMEDDSEPLSKRHSDGIFTDSYSRYRKQMAVKKYLAAVLGKSPEDLGFHHILQDIDFDALPDGDEFEAILGDWLKQFSPEFPAL</sequence>
<reference evidence="6" key="1">
    <citation type="submission" date="2025-08" db="UniProtKB">
        <authorList>
            <consortium name="Ensembl"/>
        </authorList>
    </citation>
    <scope>IDENTIFICATION</scope>
</reference>
<dbReference type="AlphaFoldDB" id="A0A673Z9B4"/>
<dbReference type="Proteomes" id="UP000472277">
    <property type="component" value="Chromosome 2"/>
</dbReference>
<dbReference type="GO" id="GO:0051428">
    <property type="term" value="F:peptide hormone receptor binding"/>
    <property type="evidence" value="ECO:0007669"/>
    <property type="project" value="TreeGrafter"/>
</dbReference>
<dbReference type="GO" id="GO:0016521">
    <property type="term" value="F:pituitary adenylate cyclase activating polypeptide activity"/>
    <property type="evidence" value="ECO:0007669"/>
    <property type="project" value="TreeGrafter"/>
</dbReference>
<dbReference type="PANTHER" id="PTHR11213">
    <property type="entry name" value="GLUCAGON-FAMILY NEUROPEPTIDE"/>
    <property type="match status" value="1"/>
</dbReference>
<feature type="region of interest" description="Disordered" evidence="4">
    <location>
        <begin position="1"/>
        <end position="22"/>
    </location>
</feature>
<dbReference type="GeneTree" id="ENSGT00950000183154"/>
<proteinExistence type="inferred from homology"/>
<keyword evidence="3" id="KW-0964">Secreted</keyword>
<dbReference type="Pfam" id="PF00123">
    <property type="entry name" value="Hormone_2"/>
    <property type="match status" value="1"/>
</dbReference>
<dbReference type="GO" id="GO:0007218">
    <property type="term" value="P:neuropeptide signaling pathway"/>
    <property type="evidence" value="ECO:0007669"/>
    <property type="project" value="TreeGrafter"/>
</dbReference>
<protein>
    <submittedName>
        <fullName evidence="6">Adenylate cyclase activating polypeptide 1</fullName>
    </submittedName>
</protein>
<dbReference type="PROSITE" id="PS00260">
    <property type="entry name" value="GLUCAGON"/>
    <property type="match status" value="1"/>
</dbReference>
<dbReference type="GO" id="GO:0005184">
    <property type="term" value="F:neuropeptide hormone activity"/>
    <property type="evidence" value="ECO:0007669"/>
    <property type="project" value="InterPro"/>
</dbReference>
<evidence type="ECO:0000313" key="6">
    <source>
        <dbReference type="Ensembl" id="ENSSTUP00000043230.1"/>
    </source>
</evidence>
<evidence type="ECO:0000256" key="1">
    <source>
        <dbReference type="ARBA" id="ARBA00004613"/>
    </source>
</evidence>
<gene>
    <name evidence="6" type="primary">ADCYAP1</name>
    <name evidence="6" type="synonym">LOC115154542</name>
</gene>
<dbReference type="Ensembl" id="ENSSTUT00000045128.1">
    <property type="protein sequence ID" value="ENSSTUP00000043230.1"/>
    <property type="gene ID" value="ENSSTUG00000018253.1"/>
</dbReference>
<dbReference type="PANTHER" id="PTHR11213:SF1">
    <property type="entry name" value="PITUITARY ADENYLATE CYCLASE-ACTIVATING POLYPEPTIDE"/>
    <property type="match status" value="1"/>
</dbReference>
<evidence type="ECO:0000256" key="4">
    <source>
        <dbReference type="SAM" id="MobiDB-lite"/>
    </source>
</evidence>
<feature type="region of interest" description="Disordered" evidence="4">
    <location>
        <begin position="57"/>
        <end position="110"/>
    </location>
</feature>
<accession>A0A673Z9B4</accession>
<dbReference type="GO" id="GO:0032880">
    <property type="term" value="P:regulation of protein localization"/>
    <property type="evidence" value="ECO:0007669"/>
    <property type="project" value="TreeGrafter"/>
</dbReference>
<name>A0A673Z9B4_SALTR</name>
<feature type="compositionally biased region" description="Polar residues" evidence="4">
    <location>
        <begin position="89"/>
        <end position="110"/>
    </location>
</feature>
<evidence type="ECO:0000313" key="7">
    <source>
        <dbReference type="Proteomes" id="UP000472277"/>
    </source>
</evidence>
<dbReference type="GO" id="GO:0070374">
    <property type="term" value="P:positive regulation of ERK1 and ERK2 cascade"/>
    <property type="evidence" value="ECO:0007669"/>
    <property type="project" value="TreeGrafter"/>
</dbReference>
<dbReference type="SMART" id="SM00070">
    <property type="entry name" value="GLUCA"/>
    <property type="match status" value="1"/>
</dbReference>
<feature type="compositionally biased region" description="Basic and acidic residues" evidence="4">
    <location>
        <begin position="1"/>
        <end position="17"/>
    </location>
</feature>
<feature type="domain" description="Glucagon / GIP / secretin / VIP family" evidence="5">
    <location>
        <begin position="160"/>
        <end position="182"/>
    </location>
</feature>
<comment type="subcellular location">
    <subcellularLocation>
        <location evidence="1">Secreted</location>
    </subcellularLocation>
</comment>
<dbReference type="GO" id="GO:0043005">
    <property type="term" value="C:neuron projection"/>
    <property type="evidence" value="ECO:0007669"/>
    <property type="project" value="TreeGrafter"/>
</dbReference>
<dbReference type="GO" id="GO:0043204">
    <property type="term" value="C:perikaryon"/>
    <property type="evidence" value="ECO:0007669"/>
    <property type="project" value="TreeGrafter"/>
</dbReference>
<dbReference type="InterPro" id="IPR000532">
    <property type="entry name" value="Glucagon_GIP_secretin_VIP"/>
</dbReference>
<dbReference type="GO" id="GO:0031175">
    <property type="term" value="P:neuron projection development"/>
    <property type="evidence" value="ECO:0007669"/>
    <property type="project" value="TreeGrafter"/>
</dbReference>
<organism evidence="6 7">
    <name type="scientific">Salmo trutta</name>
    <name type="common">Brown trout</name>
    <dbReference type="NCBI Taxonomy" id="8032"/>
    <lineage>
        <taxon>Eukaryota</taxon>
        <taxon>Metazoa</taxon>
        <taxon>Chordata</taxon>
        <taxon>Craniata</taxon>
        <taxon>Vertebrata</taxon>
        <taxon>Euteleostomi</taxon>
        <taxon>Actinopterygii</taxon>
        <taxon>Neopterygii</taxon>
        <taxon>Teleostei</taxon>
        <taxon>Protacanthopterygii</taxon>
        <taxon>Salmoniformes</taxon>
        <taxon>Salmonidae</taxon>
        <taxon>Salmoninae</taxon>
        <taxon>Salmo</taxon>
    </lineage>
</organism>